<dbReference type="EMBL" id="JACHGW010000006">
    <property type="protein sequence ID" value="MBB6053400.1"/>
    <property type="molecule type" value="Genomic_DNA"/>
</dbReference>
<evidence type="ECO:0000256" key="2">
    <source>
        <dbReference type="SAM" id="MobiDB-lite"/>
    </source>
</evidence>
<keyword evidence="1" id="KW-0175">Coiled coil</keyword>
<accession>A0A7W9W9N1</accession>
<feature type="chain" id="PRO_5031038069" evidence="3">
    <location>
        <begin position="24"/>
        <end position="136"/>
    </location>
</feature>
<feature type="region of interest" description="Disordered" evidence="2">
    <location>
        <begin position="23"/>
        <end position="48"/>
    </location>
</feature>
<feature type="signal peptide" evidence="3">
    <location>
        <begin position="1"/>
        <end position="23"/>
    </location>
</feature>
<evidence type="ECO:0000313" key="5">
    <source>
        <dbReference type="Proteomes" id="UP000520814"/>
    </source>
</evidence>
<keyword evidence="5" id="KW-1185">Reference proteome</keyword>
<gene>
    <name evidence="4" type="ORF">HNQ39_005234</name>
</gene>
<feature type="coiled-coil region" evidence="1">
    <location>
        <begin position="75"/>
        <end position="108"/>
    </location>
</feature>
<sequence>MNLKRFSLLCSAALALVATTAFAQDTKPGTGAPGQDTKPAKGERKANPLSAKALEKALELKPEQVEKLKPAFKKLADTRKELATVTDRKEKSEKMAAATKELVKSIEEVLTPEQKTKFDEIKKTMAAGKKGKKKNN</sequence>
<name>A0A7W9W9N1_ARMRO</name>
<evidence type="ECO:0000313" key="4">
    <source>
        <dbReference type="EMBL" id="MBB6053400.1"/>
    </source>
</evidence>
<dbReference type="RefSeq" id="WP_184203492.1">
    <property type="nucleotide sequence ID" value="NZ_JACHGW010000006.1"/>
</dbReference>
<dbReference type="Proteomes" id="UP000520814">
    <property type="component" value="Unassembled WGS sequence"/>
</dbReference>
<dbReference type="AlphaFoldDB" id="A0A7W9W9N1"/>
<keyword evidence="3" id="KW-0732">Signal</keyword>
<organism evidence="4 5">
    <name type="scientific">Armatimonas rosea</name>
    <dbReference type="NCBI Taxonomy" id="685828"/>
    <lineage>
        <taxon>Bacteria</taxon>
        <taxon>Bacillati</taxon>
        <taxon>Armatimonadota</taxon>
        <taxon>Armatimonadia</taxon>
        <taxon>Armatimonadales</taxon>
        <taxon>Armatimonadaceae</taxon>
        <taxon>Armatimonas</taxon>
    </lineage>
</organism>
<comment type="caution">
    <text evidence="4">The sequence shown here is derived from an EMBL/GenBank/DDBJ whole genome shotgun (WGS) entry which is preliminary data.</text>
</comment>
<protein>
    <submittedName>
        <fullName evidence="4">Spy/CpxP family protein refolding chaperone</fullName>
    </submittedName>
</protein>
<proteinExistence type="predicted"/>
<evidence type="ECO:0000256" key="3">
    <source>
        <dbReference type="SAM" id="SignalP"/>
    </source>
</evidence>
<reference evidence="4 5" key="1">
    <citation type="submission" date="2020-08" db="EMBL/GenBank/DDBJ databases">
        <title>Genomic Encyclopedia of Type Strains, Phase IV (KMG-IV): sequencing the most valuable type-strain genomes for metagenomic binning, comparative biology and taxonomic classification.</title>
        <authorList>
            <person name="Goeker M."/>
        </authorList>
    </citation>
    <scope>NUCLEOTIDE SEQUENCE [LARGE SCALE GENOMIC DNA]</scope>
    <source>
        <strain evidence="4 5">DSM 23562</strain>
    </source>
</reference>
<evidence type="ECO:0000256" key="1">
    <source>
        <dbReference type="SAM" id="Coils"/>
    </source>
</evidence>